<evidence type="ECO:0000256" key="4">
    <source>
        <dbReference type="SAM" id="SignalP"/>
    </source>
</evidence>
<dbReference type="Pfam" id="PF02897">
    <property type="entry name" value="Peptidase_S9_N"/>
    <property type="match status" value="1"/>
</dbReference>
<keyword evidence="4" id="KW-0732">Signal</keyword>
<dbReference type="GO" id="GO:0006508">
    <property type="term" value="P:proteolysis"/>
    <property type="evidence" value="ECO:0007669"/>
    <property type="project" value="UniProtKB-KW"/>
</dbReference>
<dbReference type="InterPro" id="IPR029058">
    <property type="entry name" value="AB_hydrolase_fold"/>
</dbReference>
<dbReference type="InterPro" id="IPR023302">
    <property type="entry name" value="Pept_S9A_N"/>
</dbReference>
<dbReference type="PANTHER" id="PTHR42881">
    <property type="entry name" value="PROLYL ENDOPEPTIDASE"/>
    <property type="match status" value="1"/>
</dbReference>
<dbReference type="EMBL" id="QFYS01000001">
    <property type="protein sequence ID" value="RAK68478.1"/>
    <property type="molecule type" value="Genomic_DNA"/>
</dbReference>
<evidence type="ECO:0000313" key="7">
    <source>
        <dbReference type="EMBL" id="RAK68478.1"/>
    </source>
</evidence>
<comment type="caution">
    <text evidence="7">The sequence shown here is derived from an EMBL/GenBank/DDBJ whole genome shotgun (WGS) entry which is preliminary data.</text>
</comment>
<name>A0A328BTW4_9CAUL</name>
<dbReference type="PRINTS" id="PR00862">
    <property type="entry name" value="PROLIGOPTASE"/>
</dbReference>
<evidence type="ECO:0000256" key="1">
    <source>
        <dbReference type="ARBA" id="ARBA00022670"/>
    </source>
</evidence>
<dbReference type="GO" id="GO:0004252">
    <property type="term" value="F:serine-type endopeptidase activity"/>
    <property type="evidence" value="ECO:0007669"/>
    <property type="project" value="InterPro"/>
</dbReference>
<dbReference type="GO" id="GO:0070012">
    <property type="term" value="F:oligopeptidase activity"/>
    <property type="evidence" value="ECO:0007669"/>
    <property type="project" value="TreeGrafter"/>
</dbReference>
<evidence type="ECO:0000313" key="8">
    <source>
        <dbReference type="Proteomes" id="UP000249524"/>
    </source>
</evidence>
<protein>
    <submittedName>
        <fullName evidence="7">S9 family peptidase</fullName>
    </submittedName>
</protein>
<dbReference type="InterPro" id="IPR002470">
    <property type="entry name" value="Peptidase_S9A"/>
</dbReference>
<dbReference type="InterPro" id="IPR051167">
    <property type="entry name" value="Prolyl_oligopep/macrocyclase"/>
</dbReference>
<dbReference type="SUPFAM" id="SSF50993">
    <property type="entry name" value="Peptidase/esterase 'gauge' domain"/>
    <property type="match status" value="1"/>
</dbReference>
<feature type="domain" description="Peptidase S9 prolyl oligopeptidase catalytic" evidence="5">
    <location>
        <begin position="494"/>
        <end position="693"/>
    </location>
</feature>
<feature type="chain" id="PRO_5016367397" evidence="4">
    <location>
        <begin position="20"/>
        <end position="697"/>
    </location>
</feature>
<gene>
    <name evidence="7" type="ORF">DJ019_00140</name>
</gene>
<keyword evidence="8" id="KW-1185">Reference proteome</keyword>
<feature type="signal peptide" evidence="4">
    <location>
        <begin position="1"/>
        <end position="19"/>
    </location>
</feature>
<dbReference type="GO" id="GO:0005829">
    <property type="term" value="C:cytosol"/>
    <property type="evidence" value="ECO:0007669"/>
    <property type="project" value="TreeGrafter"/>
</dbReference>
<organism evidence="7 8">
    <name type="scientific">Phenylobacterium kunshanense</name>
    <dbReference type="NCBI Taxonomy" id="1445034"/>
    <lineage>
        <taxon>Bacteria</taxon>
        <taxon>Pseudomonadati</taxon>
        <taxon>Pseudomonadota</taxon>
        <taxon>Alphaproteobacteria</taxon>
        <taxon>Caulobacterales</taxon>
        <taxon>Caulobacteraceae</taxon>
        <taxon>Phenylobacterium</taxon>
    </lineage>
</organism>
<dbReference type="Gene3D" id="3.40.50.1820">
    <property type="entry name" value="alpha/beta hydrolase"/>
    <property type="match status" value="1"/>
</dbReference>
<keyword evidence="1" id="KW-0645">Protease</keyword>
<dbReference type="Gene3D" id="2.130.10.120">
    <property type="entry name" value="Prolyl oligopeptidase, N-terminal domain"/>
    <property type="match status" value="1"/>
</dbReference>
<evidence type="ECO:0000256" key="3">
    <source>
        <dbReference type="ARBA" id="ARBA00022825"/>
    </source>
</evidence>
<dbReference type="InterPro" id="IPR001375">
    <property type="entry name" value="Peptidase_S9_cat"/>
</dbReference>
<accession>A0A328BTW4</accession>
<dbReference type="PANTHER" id="PTHR42881:SF13">
    <property type="entry name" value="PROLYL ENDOPEPTIDASE"/>
    <property type="match status" value="1"/>
</dbReference>
<evidence type="ECO:0000256" key="2">
    <source>
        <dbReference type="ARBA" id="ARBA00022801"/>
    </source>
</evidence>
<dbReference type="SUPFAM" id="SSF53474">
    <property type="entry name" value="alpha/beta-Hydrolases"/>
    <property type="match status" value="1"/>
</dbReference>
<dbReference type="Proteomes" id="UP000249524">
    <property type="component" value="Unassembled WGS sequence"/>
</dbReference>
<dbReference type="Pfam" id="PF00326">
    <property type="entry name" value="Peptidase_S9"/>
    <property type="match status" value="1"/>
</dbReference>
<feature type="domain" description="Peptidase S9A N-terminal" evidence="6">
    <location>
        <begin position="24"/>
        <end position="425"/>
    </location>
</feature>
<keyword evidence="3" id="KW-0720">Serine protease</keyword>
<dbReference type="AlphaFoldDB" id="A0A328BTW4"/>
<proteinExistence type="predicted"/>
<evidence type="ECO:0000259" key="6">
    <source>
        <dbReference type="Pfam" id="PF02897"/>
    </source>
</evidence>
<evidence type="ECO:0000259" key="5">
    <source>
        <dbReference type="Pfam" id="PF00326"/>
    </source>
</evidence>
<keyword evidence="2" id="KW-0378">Hydrolase</keyword>
<sequence length="697" mass="76998">MPMRVLGAALAAVFLMGAAAPEDDPYTWMEEIEGARALEWAKAENARSLPQLQNDPRYAGLYAEALKIATAKDRIPGVWFAGDGSLRDYWQDADHVRGIWRAASLDSYRGGNPEWRTILDIDALAKAEKANWVWKGADCLAPDDRLCLVNLSDGGKDAVEIREFDAAAGKFVEGGFRLPEGKHRVDWIDQDTLLVVTEWNKGEVTTSGYPYIAKLLKRGQPLSAAKQVFTGQKADGGYGVQSIVLRDPDGKVQAVVIQRPLDTFNAEYYLLVGDRPLRLDLPKKSSIQGYLDGRVIISLEEDWSAKGMKEGDLVDFDLAAFRNKPAALTPSLVLRPTLSQSVEQVATTRGRLVVALFDNVKGQVLSFRRANDAWASTKLDLPADSTIGIASASEHDDRLILNVTSYLTPSSQWLADASAGKPEQLRTLPPRFDASDMKVEQHWATSKDGTKVPYFVVSKKDVNLDGSNPTLLYAYGGFLVSQTPAYAATAGKLWLEKGGVYVVANIRGGGEFGPRWHNAGLKLNRMRVYDDFFAVSEDLIARKITNPKKLGIMGGSNGGLLMGVALTKRPELYNAVVIQVPLFDMIGYDHIGAGSSWIGEYGDPKVPEERAMLMSYSPYQNLKPGQPYPRVFIETSTKDDRVHPAHARKAAARLKEYGYDYLYYENIDGGHAAAANLNERAMRQALEYTYLMQRLMD</sequence>
<dbReference type="OrthoDB" id="9801421at2"/>
<reference evidence="7 8" key="1">
    <citation type="submission" date="2018-05" db="EMBL/GenBank/DDBJ databases">
        <authorList>
            <person name="Lanie J.A."/>
            <person name="Ng W.-L."/>
            <person name="Kazmierczak K.M."/>
            <person name="Andrzejewski T.M."/>
            <person name="Davidsen T.M."/>
            <person name="Wayne K.J."/>
            <person name="Tettelin H."/>
            <person name="Glass J.I."/>
            <person name="Rusch D."/>
            <person name="Podicherti R."/>
            <person name="Tsui H.-C.T."/>
            <person name="Winkler M.E."/>
        </authorList>
    </citation>
    <scope>NUCLEOTIDE SEQUENCE [LARGE SCALE GENOMIC DNA]</scope>
    <source>
        <strain evidence="7 8">BUT-10</strain>
    </source>
</reference>